<dbReference type="RefSeq" id="WP_163383757.1">
    <property type="nucleotide sequence ID" value="NZ_JAUFQS010000004.1"/>
</dbReference>
<dbReference type="Proteomes" id="UP001236663">
    <property type="component" value="Unassembled WGS sequence"/>
</dbReference>
<proteinExistence type="predicted"/>
<accession>A0ABT8C411</accession>
<reference evidence="2" key="1">
    <citation type="journal article" date="2019" name="Int. J. Syst. Evol. Microbiol.">
        <title>The Global Catalogue of Microorganisms (GCM) 10K type strain sequencing project: providing services to taxonomists for standard genome sequencing and annotation.</title>
        <authorList>
            <consortium name="The Broad Institute Genomics Platform"/>
            <consortium name="The Broad Institute Genome Sequencing Center for Infectious Disease"/>
            <person name="Wu L."/>
            <person name="Ma J."/>
        </authorList>
    </citation>
    <scope>NUCLEOTIDE SEQUENCE [LARGE SCALE GENOMIC DNA]</scope>
    <source>
        <strain evidence="2">CECT 7706</strain>
    </source>
</reference>
<evidence type="ECO:0000313" key="1">
    <source>
        <dbReference type="EMBL" id="MDN3686827.1"/>
    </source>
</evidence>
<evidence type="ECO:0008006" key="3">
    <source>
        <dbReference type="Google" id="ProtNLM"/>
    </source>
</evidence>
<organism evidence="1 2">
    <name type="scientific">Cyclobacterium jeungdonense</name>
    <dbReference type="NCBI Taxonomy" id="708087"/>
    <lineage>
        <taxon>Bacteria</taxon>
        <taxon>Pseudomonadati</taxon>
        <taxon>Bacteroidota</taxon>
        <taxon>Cytophagia</taxon>
        <taxon>Cytophagales</taxon>
        <taxon>Cyclobacteriaceae</taxon>
        <taxon>Cyclobacterium</taxon>
    </lineage>
</organism>
<gene>
    <name evidence="1" type="ORF">QWZ15_03195</name>
</gene>
<comment type="caution">
    <text evidence="1">The sequence shown here is derived from an EMBL/GenBank/DDBJ whole genome shotgun (WGS) entry which is preliminary data.</text>
</comment>
<dbReference type="SUPFAM" id="SSF53098">
    <property type="entry name" value="Ribonuclease H-like"/>
    <property type="match status" value="1"/>
</dbReference>
<name>A0ABT8C411_9BACT</name>
<keyword evidence="2" id="KW-1185">Reference proteome</keyword>
<dbReference type="InterPro" id="IPR012337">
    <property type="entry name" value="RNaseH-like_sf"/>
</dbReference>
<dbReference type="PANTHER" id="PTHR47515">
    <property type="entry name" value="LOW CALCIUM RESPONSE LOCUS PROTEIN T"/>
    <property type="match status" value="1"/>
</dbReference>
<sequence length="162" mass="18775">MQKQEHLVYLKDTYKVSHAWACSVLSVSRTSKYYQKKMPAKDAQIKTMIEQVIGCSRKGRNKVICLVKKKYPHISGSKIRRVYELEGFSLYRRLKRRVKDQPANPIVVPLVANEEWAMDFMSDTLENGRTFRTLNVIDHFNRACKGITIAHSLPSGRVIYNL</sequence>
<evidence type="ECO:0000313" key="2">
    <source>
        <dbReference type="Proteomes" id="UP001236663"/>
    </source>
</evidence>
<dbReference type="EMBL" id="JAUFQS010000004">
    <property type="protein sequence ID" value="MDN3686827.1"/>
    <property type="molecule type" value="Genomic_DNA"/>
</dbReference>
<protein>
    <recommendedName>
        <fullName evidence="3">Transposase</fullName>
    </recommendedName>
</protein>
<dbReference type="PANTHER" id="PTHR47515:SF2">
    <property type="entry name" value="INTEGRASE CORE DOMAIN PROTEIN"/>
    <property type="match status" value="1"/>
</dbReference>